<proteinExistence type="predicted"/>
<dbReference type="Proteomes" id="UP001354971">
    <property type="component" value="Unassembled WGS sequence"/>
</dbReference>
<dbReference type="RefSeq" id="WP_330197918.1">
    <property type="nucleotide sequence ID" value="NZ_JAZDRP010000002.1"/>
</dbReference>
<evidence type="ECO:0000313" key="1">
    <source>
        <dbReference type="EMBL" id="MEE2525253.1"/>
    </source>
</evidence>
<protein>
    <submittedName>
        <fullName evidence="1">Uncharacterized protein</fullName>
    </submittedName>
</protein>
<evidence type="ECO:0000313" key="2">
    <source>
        <dbReference type="Proteomes" id="UP001354971"/>
    </source>
</evidence>
<sequence>MSLYRVVMRLSRNPGTSHPDGDDHRGYTVVAPLDASGHLDLELWRAEKEKCTVLRFSPDEDEKADGWLTHRGSHWYFRYDEEDEGPDEPVFRLGDHLLRQGEYLTIHEADGEDLTYKITDVVKV</sequence>
<accession>A0ABU7LMZ3</accession>
<comment type="caution">
    <text evidence="1">The sequence shown here is derived from an EMBL/GenBank/DDBJ whole genome shotgun (WGS) entry which is preliminary data.</text>
</comment>
<keyword evidence="2" id="KW-1185">Reference proteome</keyword>
<name>A0ABU7LMZ3_9PROT</name>
<dbReference type="EMBL" id="JAZDRP010000002">
    <property type="protein sequence ID" value="MEE2525253.1"/>
    <property type="molecule type" value="Genomic_DNA"/>
</dbReference>
<gene>
    <name evidence="1" type="ORF">V0U79_02670</name>
</gene>
<reference evidence="1 2" key="1">
    <citation type="submission" date="2024-01" db="EMBL/GenBank/DDBJ databases">
        <title>Hyphobacterium bacterium isolated from marine sediment.</title>
        <authorList>
            <person name="Zhao S."/>
        </authorList>
    </citation>
    <scope>NUCLEOTIDE SEQUENCE [LARGE SCALE GENOMIC DNA]</scope>
    <source>
        <strain evidence="2">HN65</strain>
    </source>
</reference>
<organism evidence="1 2">
    <name type="scientific">Hyphobacterium lacteum</name>
    <dbReference type="NCBI Taxonomy" id="3116575"/>
    <lineage>
        <taxon>Bacteria</taxon>
        <taxon>Pseudomonadati</taxon>
        <taxon>Pseudomonadota</taxon>
        <taxon>Alphaproteobacteria</taxon>
        <taxon>Maricaulales</taxon>
        <taxon>Maricaulaceae</taxon>
        <taxon>Hyphobacterium</taxon>
    </lineage>
</organism>